<feature type="compositionally biased region" description="Polar residues" evidence="1">
    <location>
        <begin position="438"/>
        <end position="458"/>
    </location>
</feature>
<evidence type="ECO:0000313" key="3">
    <source>
        <dbReference type="EMBL" id="EUD63941.1"/>
    </source>
</evidence>
<sequence>MRSMKIKGVEEDWANLPIATSGKSCTPGLNRYCLGKYRFEDGSTPGFLGKWKKALTSSRGSKVWGEVRGTQSPLVEEIWAGPKDEITWMNFLTCVMYQALKIQKVKAKTKERFIPIWDKNHWPAESPDSASEDWSLTSEGQAILVSLTCIIKALIGWQRLDQPPTGQVKELCQAVWDTIGLDLGNRKTGEPNNPLENLGGFLQALEPAEGDQRDNYLRLGFLLSIYYGLINCGKYEGNYDLTSFITNGEQELDRIGACELEGGVLNCEGGTGTSKAPRLTIWRKENRTVVMPTSQENVSRLTLTETETGTPLAVGSPETRPPSQLTPELAGWVHTTTEQHNRSSTAAVWVPGQPSSKQEAAQKLSEKSRQLRQVAESPGPHNNSRATPRGPEQDRVSRPSPPPQLPSKPAQRTGRVTETLTPVTGTLTSTEPAEEEITGQSSTGTHHVETTDTLQGENMGQLPTEEDKSTRVGSIAGGVLGALLMIASLYGLKRVYWRRRRGPGTAGPALLGTADAIRYGPTTSD</sequence>
<feature type="compositionally biased region" description="Low complexity" evidence="1">
    <location>
        <begin position="416"/>
        <end position="431"/>
    </location>
</feature>
<feature type="region of interest" description="Disordered" evidence="1">
    <location>
        <begin position="301"/>
        <end position="470"/>
    </location>
</feature>
<dbReference type="GeneID" id="20040954"/>
<keyword evidence="2" id="KW-0472">Membrane</keyword>
<proteinExistence type="predicted"/>
<dbReference type="RefSeq" id="XP_008819473.1">
    <property type="nucleotide sequence ID" value="XM_008821251.1"/>
</dbReference>
<accession>W7AF75</accession>
<evidence type="ECO:0000313" key="4">
    <source>
        <dbReference type="Proteomes" id="UP000030640"/>
    </source>
</evidence>
<feature type="transmembrane region" description="Helical" evidence="2">
    <location>
        <begin position="472"/>
        <end position="492"/>
    </location>
</feature>
<dbReference type="VEuPathDB" id="PlasmoDB:C922_05680"/>
<reference evidence="3 4" key="1">
    <citation type="submission" date="2013-02" db="EMBL/GenBank/DDBJ databases">
        <title>The Genome Sequence of Plasmodium inui San Antonio 1.</title>
        <authorList>
            <consortium name="The Broad Institute Genome Sequencing Platform"/>
            <consortium name="The Broad Institute Genome Sequencing Center for Infectious Disease"/>
            <person name="Neafsey D."/>
            <person name="Cheeseman I."/>
            <person name="Volkman S."/>
            <person name="Adams J."/>
            <person name="Walker B."/>
            <person name="Young S.K."/>
            <person name="Zeng Q."/>
            <person name="Gargeya S."/>
            <person name="Fitzgerald M."/>
            <person name="Haas B."/>
            <person name="Abouelleil A."/>
            <person name="Alvarado L."/>
            <person name="Arachchi H.M."/>
            <person name="Berlin A.M."/>
            <person name="Chapman S.B."/>
            <person name="Dewar J."/>
            <person name="Goldberg J."/>
            <person name="Griggs A."/>
            <person name="Gujja S."/>
            <person name="Hansen M."/>
            <person name="Howarth C."/>
            <person name="Imamovic A."/>
            <person name="Larimer J."/>
            <person name="McCowan C."/>
            <person name="Murphy C."/>
            <person name="Neiman D."/>
            <person name="Pearson M."/>
            <person name="Priest M."/>
            <person name="Roberts A."/>
            <person name="Saif S."/>
            <person name="Shea T."/>
            <person name="Sisk P."/>
            <person name="Sykes S."/>
            <person name="Wortman J."/>
            <person name="Nusbaum C."/>
            <person name="Birren B."/>
        </authorList>
    </citation>
    <scope>NUCLEOTIDE SEQUENCE [LARGE SCALE GENOMIC DNA]</scope>
    <source>
        <strain evidence="3 4">San Antonio 1</strain>
    </source>
</reference>
<keyword evidence="2" id="KW-0812">Transmembrane</keyword>
<evidence type="ECO:0000256" key="2">
    <source>
        <dbReference type="SAM" id="Phobius"/>
    </source>
</evidence>
<organism evidence="3 4">
    <name type="scientific">Plasmodium inui San Antonio 1</name>
    <dbReference type="NCBI Taxonomy" id="1237626"/>
    <lineage>
        <taxon>Eukaryota</taxon>
        <taxon>Sar</taxon>
        <taxon>Alveolata</taxon>
        <taxon>Apicomplexa</taxon>
        <taxon>Aconoidasida</taxon>
        <taxon>Haemosporida</taxon>
        <taxon>Plasmodiidae</taxon>
        <taxon>Plasmodium</taxon>
        <taxon>Plasmodium (Plasmodium)</taxon>
    </lineage>
</organism>
<feature type="compositionally biased region" description="Low complexity" evidence="1">
    <location>
        <begin position="301"/>
        <end position="310"/>
    </location>
</feature>
<name>W7AF75_9APIC</name>
<keyword evidence="2" id="KW-1133">Transmembrane helix</keyword>
<protein>
    <submittedName>
        <fullName evidence="3">Uncharacterized protein</fullName>
    </submittedName>
</protein>
<keyword evidence="4" id="KW-1185">Reference proteome</keyword>
<dbReference type="EMBL" id="KI965591">
    <property type="protein sequence ID" value="EUD63941.1"/>
    <property type="molecule type" value="Genomic_DNA"/>
</dbReference>
<dbReference type="AlphaFoldDB" id="W7AF75"/>
<dbReference type="Proteomes" id="UP000030640">
    <property type="component" value="Unassembled WGS sequence"/>
</dbReference>
<feature type="compositionally biased region" description="Polar residues" evidence="1">
    <location>
        <begin position="334"/>
        <end position="346"/>
    </location>
</feature>
<gene>
    <name evidence="3" type="ORF">C922_05680</name>
</gene>
<evidence type="ECO:0000256" key="1">
    <source>
        <dbReference type="SAM" id="MobiDB-lite"/>
    </source>
</evidence>